<reference evidence="8" key="1">
    <citation type="journal article" date="2023" name="GigaByte">
        <title>Genome assembly of the bearded iris, Iris pallida Lam.</title>
        <authorList>
            <person name="Bruccoleri R.E."/>
            <person name="Oakeley E.J."/>
            <person name="Faust A.M.E."/>
            <person name="Altorfer M."/>
            <person name="Dessus-Babus S."/>
            <person name="Burckhardt D."/>
            <person name="Oertli M."/>
            <person name="Naumann U."/>
            <person name="Petersen F."/>
            <person name="Wong J."/>
        </authorList>
    </citation>
    <scope>NUCLEOTIDE SEQUENCE</scope>
    <source>
        <strain evidence="8">GSM-AAB239-AS_SAM_17_03QT</strain>
    </source>
</reference>
<reference evidence="8" key="2">
    <citation type="submission" date="2023-04" db="EMBL/GenBank/DDBJ databases">
        <authorList>
            <person name="Bruccoleri R.E."/>
            <person name="Oakeley E.J."/>
            <person name="Faust A.-M."/>
            <person name="Dessus-Babus S."/>
            <person name="Altorfer M."/>
            <person name="Burckhardt D."/>
            <person name="Oertli M."/>
            <person name="Naumann U."/>
            <person name="Petersen F."/>
            <person name="Wong J."/>
        </authorList>
    </citation>
    <scope>NUCLEOTIDE SEQUENCE</scope>
    <source>
        <strain evidence="8">GSM-AAB239-AS_SAM_17_03QT</strain>
        <tissue evidence="8">Leaf</tissue>
    </source>
</reference>
<dbReference type="GO" id="GO:0022857">
    <property type="term" value="F:transmembrane transporter activity"/>
    <property type="evidence" value="ECO:0007669"/>
    <property type="project" value="InterPro"/>
</dbReference>
<feature type="transmembrane region" description="Helical" evidence="6">
    <location>
        <begin position="43"/>
        <end position="64"/>
    </location>
</feature>
<dbReference type="InterPro" id="IPR037185">
    <property type="entry name" value="EmrE-like"/>
</dbReference>
<proteinExistence type="inferred from homology"/>
<sequence>MADWALYLDNSLGYVVMTLITLFLAIYLTLLQSVLTDGSVSPIITVAYQQTIAAALLLSLALIFQRGKRPAFSWRVLSLAFFTALLQIPISEVLQTSSLHYVSASFLTVGLNVVPVLVFVLAVVTGREGFEFRSANGQAKLLGVVASTSGAIVLVVCHDPAGVAASGLARAGARVVFGCVMLGLAVLAQSASMVLVERLALMYPADLTLSATMSLFGTFQTVVLAAFMERNPSSWRIGWNNKLQLLTIFLGGTVTTGLVYFGRNWCVHKKGALFTAAFSPLLVVFSFLLQVLVLKEAAQISSIFGSVLVIGGLYLLLWAKSKENRTSNKEGIRNSLERLNEEPLLA</sequence>
<dbReference type="Proteomes" id="UP001140949">
    <property type="component" value="Unassembled WGS sequence"/>
</dbReference>
<evidence type="ECO:0000313" key="9">
    <source>
        <dbReference type="Proteomes" id="UP001140949"/>
    </source>
</evidence>
<evidence type="ECO:0000256" key="2">
    <source>
        <dbReference type="ARBA" id="ARBA00007635"/>
    </source>
</evidence>
<dbReference type="AlphaFoldDB" id="A0AAX6DVS3"/>
<evidence type="ECO:0000313" key="8">
    <source>
        <dbReference type="EMBL" id="KAJ6795903.1"/>
    </source>
</evidence>
<feature type="transmembrane region" description="Helical" evidence="6">
    <location>
        <begin position="207"/>
        <end position="228"/>
    </location>
</feature>
<dbReference type="PANTHER" id="PTHR31218">
    <property type="entry name" value="WAT1-RELATED PROTEIN"/>
    <property type="match status" value="1"/>
</dbReference>
<feature type="transmembrane region" description="Helical" evidence="6">
    <location>
        <begin position="175"/>
        <end position="195"/>
    </location>
</feature>
<feature type="transmembrane region" description="Helical" evidence="6">
    <location>
        <begin position="273"/>
        <end position="294"/>
    </location>
</feature>
<comment type="similarity">
    <text evidence="2 6">Belongs to the drug/metabolite transporter (DMT) superfamily. Plant drug/metabolite exporter (P-DME) (TC 2.A.7.4) family.</text>
</comment>
<feature type="transmembrane region" description="Helical" evidence="6">
    <location>
        <begin position="12"/>
        <end position="31"/>
    </location>
</feature>
<gene>
    <name evidence="8" type="ORF">M6B38_223715</name>
</gene>
<keyword evidence="4 6" id="KW-1133">Transmembrane helix</keyword>
<dbReference type="InterPro" id="IPR030184">
    <property type="entry name" value="WAT1-related"/>
</dbReference>
<dbReference type="Pfam" id="PF00892">
    <property type="entry name" value="EamA"/>
    <property type="match status" value="2"/>
</dbReference>
<feature type="transmembrane region" description="Helical" evidence="6">
    <location>
        <begin position="102"/>
        <end position="125"/>
    </location>
</feature>
<comment type="caution">
    <text evidence="8">The sequence shown here is derived from an EMBL/GenBank/DDBJ whole genome shotgun (WGS) entry which is preliminary data.</text>
</comment>
<feature type="transmembrane region" description="Helical" evidence="6">
    <location>
        <begin position="300"/>
        <end position="319"/>
    </location>
</feature>
<feature type="domain" description="EamA" evidence="7">
    <location>
        <begin position="12"/>
        <end position="135"/>
    </location>
</feature>
<comment type="subcellular location">
    <subcellularLocation>
        <location evidence="1 6">Membrane</location>
        <topology evidence="1 6">Multi-pass membrane protein</topology>
    </subcellularLocation>
</comment>
<keyword evidence="5 6" id="KW-0472">Membrane</keyword>
<dbReference type="GO" id="GO:0016020">
    <property type="term" value="C:membrane"/>
    <property type="evidence" value="ECO:0007669"/>
    <property type="project" value="UniProtKB-SubCell"/>
</dbReference>
<feature type="transmembrane region" description="Helical" evidence="6">
    <location>
        <begin position="71"/>
        <end position="90"/>
    </location>
</feature>
<evidence type="ECO:0000256" key="1">
    <source>
        <dbReference type="ARBA" id="ARBA00004141"/>
    </source>
</evidence>
<keyword evidence="9" id="KW-1185">Reference proteome</keyword>
<name>A0AAX6DVS3_IRIPA</name>
<feature type="transmembrane region" description="Helical" evidence="6">
    <location>
        <begin position="243"/>
        <end position="261"/>
    </location>
</feature>
<evidence type="ECO:0000256" key="3">
    <source>
        <dbReference type="ARBA" id="ARBA00022692"/>
    </source>
</evidence>
<protein>
    <recommendedName>
        <fullName evidence="6">WAT1-related protein</fullName>
    </recommendedName>
</protein>
<evidence type="ECO:0000256" key="5">
    <source>
        <dbReference type="ARBA" id="ARBA00023136"/>
    </source>
</evidence>
<feature type="domain" description="EamA" evidence="7">
    <location>
        <begin position="177"/>
        <end position="317"/>
    </location>
</feature>
<evidence type="ECO:0000256" key="4">
    <source>
        <dbReference type="ARBA" id="ARBA00022989"/>
    </source>
</evidence>
<accession>A0AAX6DVS3</accession>
<dbReference type="InterPro" id="IPR000620">
    <property type="entry name" value="EamA_dom"/>
</dbReference>
<evidence type="ECO:0000256" key="6">
    <source>
        <dbReference type="RuleBase" id="RU363077"/>
    </source>
</evidence>
<keyword evidence="3 6" id="KW-0812">Transmembrane</keyword>
<evidence type="ECO:0000259" key="7">
    <source>
        <dbReference type="Pfam" id="PF00892"/>
    </source>
</evidence>
<dbReference type="SUPFAM" id="SSF103481">
    <property type="entry name" value="Multidrug resistance efflux transporter EmrE"/>
    <property type="match status" value="1"/>
</dbReference>
<feature type="transmembrane region" description="Helical" evidence="6">
    <location>
        <begin position="137"/>
        <end position="155"/>
    </location>
</feature>
<dbReference type="EMBL" id="JANAVB010041620">
    <property type="protein sequence ID" value="KAJ6795903.1"/>
    <property type="molecule type" value="Genomic_DNA"/>
</dbReference>
<organism evidence="8 9">
    <name type="scientific">Iris pallida</name>
    <name type="common">Sweet iris</name>
    <dbReference type="NCBI Taxonomy" id="29817"/>
    <lineage>
        <taxon>Eukaryota</taxon>
        <taxon>Viridiplantae</taxon>
        <taxon>Streptophyta</taxon>
        <taxon>Embryophyta</taxon>
        <taxon>Tracheophyta</taxon>
        <taxon>Spermatophyta</taxon>
        <taxon>Magnoliopsida</taxon>
        <taxon>Liliopsida</taxon>
        <taxon>Asparagales</taxon>
        <taxon>Iridaceae</taxon>
        <taxon>Iridoideae</taxon>
        <taxon>Irideae</taxon>
        <taxon>Iris</taxon>
    </lineage>
</organism>